<gene>
    <name evidence="1" type="ORF">LTS18_000222</name>
</gene>
<dbReference type="EMBL" id="JAWDJW010005052">
    <property type="protein sequence ID" value="KAK3069833.1"/>
    <property type="molecule type" value="Genomic_DNA"/>
</dbReference>
<dbReference type="Proteomes" id="UP001186974">
    <property type="component" value="Unassembled WGS sequence"/>
</dbReference>
<evidence type="ECO:0000313" key="2">
    <source>
        <dbReference type="Proteomes" id="UP001186974"/>
    </source>
</evidence>
<proteinExistence type="predicted"/>
<protein>
    <submittedName>
        <fullName evidence="1">Uncharacterized protein</fullName>
    </submittedName>
</protein>
<organism evidence="1 2">
    <name type="scientific">Coniosporium uncinatum</name>
    <dbReference type="NCBI Taxonomy" id="93489"/>
    <lineage>
        <taxon>Eukaryota</taxon>
        <taxon>Fungi</taxon>
        <taxon>Dikarya</taxon>
        <taxon>Ascomycota</taxon>
        <taxon>Pezizomycotina</taxon>
        <taxon>Dothideomycetes</taxon>
        <taxon>Dothideomycetes incertae sedis</taxon>
        <taxon>Coniosporium</taxon>
    </lineage>
</organism>
<name>A0ACC3DGJ1_9PEZI</name>
<accession>A0ACC3DGJ1</accession>
<sequence>MQVEGHDSVEDARTALRLWERYKRYEAQGPEAVEDMLEWVYARGREVGFKAPGAAAALLQQQQQQQQHQQQQAAAVGGGAGGSRPQTRQGYRGQSGSETPDLTLGSLTPGKAEVPFGQVLAGRGFGFGGGGGGSPMR</sequence>
<comment type="caution">
    <text evidence="1">The sequence shown here is derived from an EMBL/GenBank/DDBJ whole genome shotgun (WGS) entry which is preliminary data.</text>
</comment>
<keyword evidence="2" id="KW-1185">Reference proteome</keyword>
<reference evidence="1" key="1">
    <citation type="submission" date="2024-09" db="EMBL/GenBank/DDBJ databases">
        <title>Black Yeasts Isolated from many extreme environments.</title>
        <authorList>
            <person name="Coleine C."/>
            <person name="Stajich J.E."/>
            <person name="Selbmann L."/>
        </authorList>
    </citation>
    <scope>NUCLEOTIDE SEQUENCE</scope>
    <source>
        <strain evidence="1">CCFEE 5737</strain>
    </source>
</reference>
<evidence type="ECO:0000313" key="1">
    <source>
        <dbReference type="EMBL" id="KAK3069833.1"/>
    </source>
</evidence>